<keyword evidence="2" id="KW-1185">Reference proteome</keyword>
<organism evidence="1 2">
    <name type="scientific">Aspergillus costaricaensis CBS 115574</name>
    <dbReference type="NCBI Taxonomy" id="1448317"/>
    <lineage>
        <taxon>Eukaryota</taxon>
        <taxon>Fungi</taxon>
        <taxon>Dikarya</taxon>
        <taxon>Ascomycota</taxon>
        <taxon>Pezizomycotina</taxon>
        <taxon>Eurotiomycetes</taxon>
        <taxon>Eurotiomycetidae</taxon>
        <taxon>Eurotiales</taxon>
        <taxon>Aspergillaceae</taxon>
        <taxon>Aspergillus</taxon>
        <taxon>Aspergillus subgen. Circumdati</taxon>
    </lineage>
</organism>
<evidence type="ECO:0000313" key="2">
    <source>
        <dbReference type="Proteomes" id="UP000249748"/>
    </source>
</evidence>
<sequence>MKIDCYGGLITRQWSIFTAKSNMKLCKLAFILIGCNSFNTSMFTCLSACYLHFKRRYRGSIFRWCSGNCRQVFSLGWIPVRRASGNSRYIV</sequence>
<dbReference type="EMBL" id="KZ824593">
    <property type="protein sequence ID" value="RAK83298.1"/>
    <property type="molecule type" value="Genomic_DNA"/>
</dbReference>
<gene>
    <name evidence="1" type="ORF">BO79DRAFT_69374</name>
</gene>
<reference evidence="1" key="1">
    <citation type="submission" date="2018-02" db="EMBL/GenBank/DDBJ databases">
        <title>The genomes of Aspergillus section Nigri reveals drivers in fungal speciation.</title>
        <authorList>
            <consortium name="DOE Joint Genome Institute"/>
            <person name="Vesth T.C."/>
            <person name="Nybo J."/>
            <person name="Theobald S."/>
            <person name="Brandl J."/>
            <person name="Frisvad J.C."/>
            <person name="Nielsen K.F."/>
            <person name="Lyhne E.K."/>
            <person name="Kogle M.E."/>
            <person name="Kuo A."/>
            <person name="Riley R."/>
            <person name="Clum A."/>
            <person name="Nolan M."/>
            <person name="Lipzen A."/>
            <person name="Salamov A."/>
            <person name="Henrissat B."/>
            <person name="Wiebenga A."/>
            <person name="De vries R.P."/>
            <person name="Grigoriev I.V."/>
            <person name="Mortensen U.H."/>
            <person name="Andersen M.R."/>
            <person name="Baker S.E."/>
        </authorList>
    </citation>
    <scope>NUCLEOTIDE SEQUENCE</scope>
    <source>
        <strain evidence="1">CBS 115574</strain>
    </source>
</reference>
<protein>
    <submittedName>
        <fullName evidence="1">Uncharacterized protein</fullName>
    </submittedName>
</protein>
<proteinExistence type="predicted"/>
<dbReference type="Proteomes" id="UP000249748">
    <property type="component" value="Unassembled WGS sequence"/>
</dbReference>
<name>A0ACD1HYZ8_9EURO</name>
<accession>A0ACD1HYZ8</accession>
<evidence type="ECO:0000313" key="1">
    <source>
        <dbReference type="EMBL" id="RAK83298.1"/>
    </source>
</evidence>